<dbReference type="PROSITE" id="PS50012">
    <property type="entry name" value="RCC1_3"/>
    <property type="match status" value="1"/>
</dbReference>
<dbReference type="Proteomes" id="UP001378592">
    <property type="component" value="Unassembled WGS sequence"/>
</dbReference>
<proteinExistence type="predicted"/>
<dbReference type="Pfam" id="PF00415">
    <property type="entry name" value="RCC1"/>
    <property type="match status" value="1"/>
</dbReference>
<name>A0AAN9YYS6_9ORTH</name>
<dbReference type="Gene3D" id="2.130.10.30">
    <property type="entry name" value="Regulator of chromosome condensation 1/beta-lactamase-inhibitor protein II"/>
    <property type="match status" value="1"/>
</dbReference>
<sequence>MYLFIKLLCTLWKSLYFLLVTTHTHVLAWTRETFPHVVEIQLQINAMCMCVGAILHTKLLKESQEKILIPRLARAFTEVQQVEAGQYCSFIIHTNGTLSACGKGSCGRLGLGDSNNQQQPKHVAIDGVVRKVSSSKGSNGHTLALTDDGNSWGDGYYGGILSGKMVKYIHAGYRHSAAITDEGELYTWGEGDHGRLATGASQTSEDCR</sequence>
<evidence type="ECO:0000313" key="3">
    <source>
        <dbReference type="EMBL" id="KAK7788947.1"/>
    </source>
</evidence>
<dbReference type="Pfam" id="PF13540">
    <property type="entry name" value="RCC1_2"/>
    <property type="match status" value="1"/>
</dbReference>
<accession>A0AAN9YYS6</accession>
<dbReference type="InterPro" id="IPR051625">
    <property type="entry name" value="Signaling_Regulatory_Domain"/>
</dbReference>
<dbReference type="AlphaFoldDB" id="A0AAN9YYS6"/>
<organism evidence="3 4">
    <name type="scientific">Gryllus longicercus</name>
    <dbReference type="NCBI Taxonomy" id="2509291"/>
    <lineage>
        <taxon>Eukaryota</taxon>
        <taxon>Metazoa</taxon>
        <taxon>Ecdysozoa</taxon>
        <taxon>Arthropoda</taxon>
        <taxon>Hexapoda</taxon>
        <taxon>Insecta</taxon>
        <taxon>Pterygota</taxon>
        <taxon>Neoptera</taxon>
        <taxon>Polyneoptera</taxon>
        <taxon>Orthoptera</taxon>
        <taxon>Ensifera</taxon>
        <taxon>Gryllidea</taxon>
        <taxon>Grylloidea</taxon>
        <taxon>Gryllidae</taxon>
        <taxon>Gryllinae</taxon>
        <taxon>Gryllus</taxon>
    </lineage>
</organism>
<dbReference type="PANTHER" id="PTHR22872">
    <property type="entry name" value="BTK-BINDING PROTEIN-RELATED"/>
    <property type="match status" value="1"/>
</dbReference>
<reference evidence="3 4" key="1">
    <citation type="submission" date="2024-03" db="EMBL/GenBank/DDBJ databases">
        <title>The genome assembly and annotation of the cricket Gryllus longicercus Weissman &amp; Gray.</title>
        <authorList>
            <person name="Szrajer S."/>
            <person name="Gray D."/>
            <person name="Ylla G."/>
        </authorList>
    </citation>
    <scope>NUCLEOTIDE SEQUENCE [LARGE SCALE GENOMIC DNA]</scope>
    <source>
        <strain evidence="3">DAG 2021-001</strain>
        <tissue evidence="3">Whole body minus gut</tissue>
    </source>
</reference>
<dbReference type="EMBL" id="JAZDUA010000889">
    <property type="protein sequence ID" value="KAK7788947.1"/>
    <property type="molecule type" value="Genomic_DNA"/>
</dbReference>
<keyword evidence="4" id="KW-1185">Reference proteome</keyword>
<keyword evidence="1" id="KW-0677">Repeat</keyword>
<dbReference type="SUPFAM" id="SSF50985">
    <property type="entry name" value="RCC1/BLIP-II"/>
    <property type="match status" value="1"/>
</dbReference>
<comment type="caution">
    <text evidence="3">The sequence shown here is derived from an EMBL/GenBank/DDBJ whole genome shotgun (WGS) entry which is preliminary data.</text>
</comment>
<evidence type="ECO:0000256" key="2">
    <source>
        <dbReference type="PROSITE-ProRule" id="PRU00235"/>
    </source>
</evidence>
<gene>
    <name evidence="3" type="ORF">R5R35_010385</name>
</gene>
<evidence type="ECO:0000313" key="4">
    <source>
        <dbReference type="Proteomes" id="UP001378592"/>
    </source>
</evidence>
<dbReference type="InterPro" id="IPR009091">
    <property type="entry name" value="RCC1/BLIP-II"/>
</dbReference>
<evidence type="ECO:0000256" key="1">
    <source>
        <dbReference type="ARBA" id="ARBA00022737"/>
    </source>
</evidence>
<dbReference type="PANTHER" id="PTHR22872:SF6">
    <property type="entry name" value="E3 UBIQUITIN-PROTEIN LIGASE HERC1-RELATED"/>
    <property type="match status" value="1"/>
</dbReference>
<dbReference type="InterPro" id="IPR000408">
    <property type="entry name" value="Reg_chr_condens"/>
</dbReference>
<feature type="repeat" description="RCC1" evidence="2">
    <location>
        <begin position="96"/>
        <end position="148"/>
    </location>
</feature>
<protein>
    <submittedName>
        <fullName evidence="3">Uncharacterized protein</fullName>
    </submittedName>
</protein>